<sequence>MSQLSSAKSTNARDVSSHLINPLNTPSGPNTSDYFTTRRGREVRLHNTDAILANGTSESSVETINGSLLDLPNEIISHILELGFFEYDADHSPNYEFRTLASQVSRKLHNLVLRTPALWSVVQLSFDNVISKLESLPVTLQRSMEYPLTVRLSCYWDTPTTEDVMDKILPHTARWEHASLTITNDHVLTLLEHRRAPFLEYLSISFYGNGYRVTAPPRLFSGHLPRLRHLCLRHVDIHNLGFSLLGLQTLEIRGYGEWPTYARLNEILGGSSNLHDLILHVGSAHALSSVFPEQSEDSHRPQILLPELRRMTVHTSEWLTLGIAELIRLFSCPKLELLSVRACYNAQNEPQNIMVYARDAVPMLHIHADQDHGQSYRVVPRPMLERFPHHLFLHTCSLYAGNQALPGADLTTLELHQVQWPKYLKLKEIFTNLKNLTNFFIYDLNPKRVVLNIIGGHEDGEEHALYISDLAQIEASIIIPHLEYLKIEFNRTTSQAQDSARFYTAGLLRIFSLPALKSFHVKNVIDTSQWNVLVDIFGTRTKQPSKLTALALTNMTDIIPTDPQHPCYTDLAAAFPNLCSLALDGVGSANALLQQLLPPLSSSRTPDGAWSRRNIPLFDLQVLSLCNTPHVSKPLLHRVVAVRGAVGRPLSKLVVDTYFTMNHESLAWLRDRVEELEVRSVAVPERH</sequence>
<evidence type="ECO:0000256" key="1">
    <source>
        <dbReference type="SAM" id="MobiDB-lite"/>
    </source>
</evidence>
<feature type="region of interest" description="Disordered" evidence="1">
    <location>
        <begin position="1"/>
        <end position="35"/>
    </location>
</feature>
<dbReference type="Gene3D" id="3.80.10.10">
    <property type="entry name" value="Ribonuclease Inhibitor"/>
    <property type="match status" value="1"/>
</dbReference>
<dbReference type="AlphaFoldDB" id="A0A0D2KWA9"/>
<organism evidence="2 3">
    <name type="scientific">Hypholoma sublateritium (strain FD-334 SS-4)</name>
    <dbReference type="NCBI Taxonomy" id="945553"/>
    <lineage>
        <taxon>Eukaryota</taxon>
        <taxon>Fungi</taxon>
        <taxon>Dikarya</taxon>
        <taxon>Basidiomycota</taxon>
        <taxon>Agaricomycotina</taxon>
        <taxon>Agaricomycetes</taxon>
        <taxon>Agaricomycetidae</taxon>
        <taxon>Agaricales</taxon>
        <taxon>Agaricineae</taxon>
        <taxon>Strophariaceae</taxon>
        <taxon>Hypholoma</taxon>
    </lineage>
</organism>
<reference evidence="3" key="1">
    <citation type="submission" date="2014-04" db="EMBL/GenBank/DDBJ databases">
        <title>Evolutionary Origins and Diversification of the Mycorrhizal Mutualists.</title>
        <authorList>
            <consortium name="DOE Joint Genome Institute"/>
            <consortium name="Mycorrhizal Genomics Consortium"/>
            <person name="Kohler A."/>
            <person name="Kuo A."/>
            <person name="Nagy L.G."/>
            <person name="Floudas D."/>
            <person name="Copeland A."/>
            <person name="Barry K.W."/>
            <person name="Cichocki N."/>
            <person name="Veneault-Fourrey C."/>
            <person name="LaButti K."/>
            <person name="Lindquist E.A."/>
            <person name="Lipzen A."/>
            <person name="Lundell T."/>
            <person name="Morin E."/>
            <person name="Murat C."/>
            <person name="Riley R."/>
            <person name="Ohm R."/>
            <person name="Sun H."/>
            <person name="Tunlid A."/>
            <person name="Henrissat B."/>
            <person name="Grigoriev I.V."/>
            <person name="Hibbett D.S."/>
            <person name="Martin F."/>
        </authorList>
    </citation>
    <scope>NUCLEOTIDE SEQUENCE [LARGE SCALE GENOMIC DNA]</scope>
    <source>
        <strain evidence="3">FD-334 SS-4</strain>
    </source>
</reference>
<dbReference type="STRING" id="945553.A0A0D2KWA9"/>
<proteinExistence type="predicted"/>
<gene>
    <name evidence="2" type="ORF">HYPSUDRAFT_89716</name>
</gene>
<dbReference type="OMA" id="NHESLAW"/>
<dbReference type="OrthoDB" id="3155440at2759"/>
<evidence type="ECO:0000313" key="2">
    <source>
        <dbReference type="EMBL" id="KJA18942.1"/>
    </source>
</evidence>
<dbReference type="Proteomes" id="UP000054270">
    <property type="component" value="Unassembled WGS sequence"/>
</dbReference>
<protein>
    <submittedName>
        <fullName evidence="2">Uncharacterized protein</fullName>
    </submittedName>
</protein>
<keyword evidence="3" id="KW-1185">Reference proteome</keyword>
<dbReference type="SUPFAM" id="SSF52058">
    <property type="entry name" value="L domain-like"/>
    <property type="match status" value="1"/>
</dbReference>
<name>A0A0D2KWA9_HYPSF</name>
<evidence type="ECO:0000313" key="3">
    <source>
        <dbReference type="Proteomes" id="UP000054270"/>
    </source>
</evidence>
<dbReference type="EMBL" id="KN817583">
    <property type="protein sequence ID" value="KJA18942.1"/>
    <property type="molecule type" value="Genomic_DNA"/>
</dbReference>
<dbReference type="InterPro" id="IPR032675">
    <property type="entry name" value="LRR_dom_sf"/>
</dbReference>
<accession>A0A0D2KWA9</accession>